<dbReference type="SMART" id="SM00184">
    <property type="entry name" value="RING"/>
    <property type="match status" value="1"/>
</dbReference>
<protein>
    <submittedName>
        <fullName evidence="9">E3 ubiquitin-protein ligase RMA1H1</fullName>
    </submittedName>
</protein>
<feature type="compositionally biased region" description="Basic and acidic residues" evidence="7">
    <location>
        <begin position="275"/>
        <end position="286"/>
    </location>
</feature>
<dbReference type="Proteomes" id="UP000233837">
    <property type="component" value="Unassembled WGS sequence"/>
</dbReference>
<comment type="subcellular location">
    <subcellularLocation>
        <location evidence="1">Cytoplasm</location>
    </subcellularLocation>
</comment>
<feature type="domain" description="RING-type" evidence="8">
    <location>
        <begin position="446"/>
        <end position="492"/>
    </location>
</feature>
<organism evidence="9 10">
    <name type="scientific">Dendrobium catenatum</name>
    <dbReference type="NCBI Taxonomy" id="906689"/>
    <lineage>
        <taxon>Eukaryota</taxon>
        <taxon>Viridiplantae</taxon>
        <taxon>Streptophyta</taxon>
        <taxon>Embryophyta</taxon>
        <taxon>Tracheophyta</taxon>
        <taxon>Spermatophyta</taxon>
        <taxon>Magnoliopsida</taxon>
        <taxon>Liliopsida</taxon>
        <taxon>Asparagales</taxon>
        <taxon>Orchidaceae</taxon>
        <taxon>Epidendroideae</taxon>
        <taxon>Malaxideae</taxon>
        <taxon>Dendrobiinae</taxon>
        <taxon>Dendrobium</taxon>
    </lineage>
</organism>
<evidence type="ECO:0000256" key="5">
    <source>
        <dbReference type="ARBA" id="ARBA00022833"/>
    </source>
</evidence>
<dbReference type="InterPro" id="IPR001841">
    <property type="entry name" value="Znf_RING"/>
</dbReference>
<dbReference type="InterPro" id="IPR017907">
    <property type="entry name" value="Znf_RING_CS"/>
</dbReference>
<evidence type="ECO:0000256" key="3">
    <source>
        <dbReference type="ARBA" id="ARBA00022723"/>
    </source>
</evidence>
<dbReference type="GO" id="GO:0008270">
    <property type="term" value="F:zinc ion binding"/>
    <property type="evidence" value="ECO:0007669"/>
    <property type="project" value="UniProtKB-KW"/>
</dbReference>
<accession>A0A2I0VAX1</accession>
<feature type="compositionally biased region" description="Low complexity" evidence="7">
    <location>
        <begin position="304"/>
        <end position="316"/>
    </location>
</feature>
<gene>
    <name evidence="9" type="primary">RMA1H1</name>
    <name evidence="9" type="ORF">MA16_Dca025923</name>
</gene>
<dbReference type="InterPro" id="IPR013083">
    <property type="entry name" value="Znf_RING/FYVE/PHD"/>
</dbReference>
<feature type="region of interest" description="Disordered" evidence="7">
    <location>
        <begin position="904"/>
        <end position="930"/>
    </location>
</feature>
<reference evidence="9 10" key="2">
    <citation type="journal article" date="2017" name="Nature">
        <title>The Apostasia genome and the evolution of orchids.</title>
        <authorList>
            <person name="Zhang G.Q."/>
            <person name="Liu K.W."/>
            <person name="Li Z."/>
            <person name="Lohaus R."/>
            <person name="Hsiao Y.Y."/>
            <person name="Niu S.C."/>
            <person name="Wang J.Y."/>
            <person name="Lin Y.C."/>
            <person name="Xu Q."/>
            <person name="Chen L.J."/>
            <person name="Yoshida K."/>
            <person name="Fujiwara S."/>
            <person name="Wang Z.W."/>
            <person name="Zhang Y.Q."/>
            <person name="Mitsuda N."/>
            <person name="Wang M."/>
            <person name="Liu G.H."/>
            <person name="Pecoraro L."/>
            <person name="Huang H.X."/>
            <person name="Xiao X.J."/>
            <person name="Lin M."/>
            <person name="Wu X.Y."/>
            <person name="Wu W.L."/>
            <person name="Chen Y.Y."/>
            <person name="Chang S.B."/>
            <person name="Sakamoto S."/>
            <person name="Ohme-Takagi M."/>
            <person name="Yagi M."/>
            <person name="Zeng S.J."/>
            <person name="Shen C.Y."/>
            <person name="Yeh C.M."/>
            <person name="Luo Y.B."/>
            <person name="Tsai W.C."/>
            <person name="Van de Peer Y."/>
            <person name="Liu Z.J."/>
        </authorList>
    </citation>
    <scope>NUCLEOTIDE SEQUENCE [LARGE SCALE GENOMIC DNA]</scope>
    <source>
        <tissue evidence="9">The whole plant</tissue>
    </source>
</reference>
<feature type="compositionally biased region" description="Low complexity" evidence="7">
    <location>
        <begin position="129"/>
        <end position="142"/>
    </location>
</feature>
<dbReference type="EMBL" id="KZ503924">
    <property type="protein sequence ID" value="PKU60553.1"/>
    <property type="molecule type" value="Genomic_DNA"/>
</dbReference>
<reference evidence="9 10" key="1">
    <citation type="journal article" date="2016" name="Sci. Rep.">
        <title>The Dendrobium catenatum Lindl. genome sequence provides insights into polysaccharide synthase, floral development and adaptive evolution.</title>
        <authorList>
            <person name="Zhang G.Q."/>
            <person name="Xu Q."/>
            <person name="Bian C."/>
            <person name="Tsai W.C."/>
            <person name="Yeh C.M."/>
            <person name="Liu K.W."/>
            <person name="Yoshida K."/>
            <person name="Zhang L.S."/>
            <person name="Chang S.B."/>
            <person name="Chen F."/>
            <person name="Shi Y."/>
            <person name="Su Y.Y."/>
            <person name="Zhang Y.Q."/>
            <person name="Chen L.J."/>
            <person name="Yin Y."/>
            <person name="Lin M."/>
            <person name="Huang H."/>
            <person name="Deng H."/>
            <person name="Wang Z.W."/>
            <person name="Zhu S.L."/>
            <person name="Zhao X."/>
            <person name="Deng C."/>
            <person name="Niu S.C."/>
            <person name="Huang J."/>
            <person name="Wang M."/>
            <person name="Liu G.H."/>
            <person name="Yang H.J."/>
            <person name="Xiao X.J."/>
            <person name="Hsiao Y.Y."/>
            <person name="Wu W.L."/>
            <person name="Chen Y.Y."/>
            <person name="Mitsuda N."/>
            <person name="Ohme-Takagi M."/>
            <person name="Luo Y.B."/>
            <person name="Van de Peer Y."/>
            <person name="Liu Z.J."/>
        </authorList>
    </citation>
    <scope>NUCLEOTIDE SEQUENCE [LARGE SCALE GENOMIC DNA]</scope>
    <source>
        <tissue evidence="9">The whole plant</tissue>
    </source>
</reference>
<feature type="compositionally biased region" description="Polar residues" evidence="7">
    <location>
        <begin position="104"/>
        <end position="114"/>
    </location>
</feature>
<feature type="region of interest" description="Disordered" evidence="7">
    <location>
        <begin position="271"/>
        <end position="331"/>
    </location>
</feature>
<dbReference type="GO" id="GO:0005737">
    <property type="term" value="C:cytoplasm"/>
    <property type="evidence" value="ECO:0007669"/>
    <property type="project" value="UniProtKB-SubCell"/>
</dbReference>
<dbReference type="PROSITE" id="PS50089">
    <property type="entry name" value="ZF_RING_2"/>
    <property type="match status" value="1"/>
</dbReference>
<proteinExistence type="predicted"/>
<feature type="compositionally biased region" description="Polar residues" evidence="7">
    <location>
        <begin position="909"/>
        <end position="930"/>
    </location>
</feature>
<evidence type="ECO:0000256" key="4">
    <source>
        <dbReference type="ARBA" id="ARBA00022771"/>
    </source>
</evidence>
<feature type="region of interest" description="Disordered" evidence="7">
    <location>
        <begin position="92"/>
        <end position="114"/>
    </location>
</feature>
<keyword evidence="4 6" id="KW-0863">Zinc-finger</keyword>
<evidence type="ECO:0000256" key="1">
    <source>
        <dbReference type="ARBA" id="ARBA00004496"/>
    </source>
</evidence>
<dbReference type="SUPFAM" id="SSF57850">
    <property type="entry name" value="RING/U-box"/>
    <property type="match status" value="1"/>
</dbReference>
<name>A0A2I0VAX1_9ASPA</name>
<feature type="region of interest" description="Disordered" evidence="7">
    <location>
        <begin position="124"/>
        <end position="143"/>
    </location>
</feature>
<evidence type="ECO:0000256" key="7">
    <source>
        <dbReference type="SAM" id="MobiDB-lite"/>
    </source>
</evidence>
<dbReference type="Gene3D" id="3.30.40.10">
    <property type="entry name" value="Zinc/RING finger domain, C3HC4 (zinc finger)"/>
    <property type="match status" value="1"/>
</dbReference>
<keyword evidence="5" id="KW-0862">Zinc</keyword>
<evidence type="ECO:0000256" key="6">
    <source>
        <dbReference type="PROSITE-ProRule" id="PRU00175"/>
    </source>
</evidence>
<evidence type="ECO:0000313" key="9">
    <source>
        <dbReference type="EMBL" id="PKU60553.1"/>
    </source>
</evidence>
<dbReference type="GO" id="GO:0045944">
    <property type="term" value="P:positive regulation of transcription by RNA polymerase II"/>
    <property type="evidence" value="ECO:0007669"/>
    <property type="project" value="TreeGrafter"/>
</dbReference>
<evidence type="ECO:0000259" key="8">
    <source>
        <dbReference type="PROSITE" id="PS50089"/>
    </source>
</evidence>
<dbReference type="InterPro" id="IPR039739">
    <property type="entry name" value="MAG2/RNF10"/>
</dbReference>
<sequence length="1079" mass="121329">MKMEIDLEEDVGFYEQTIFSQVSEEADNLENADVPETSAHEAEHVEPVGLDEKFSISVKPLFSCRCFGCDRDSSKPASILSFMSISPTDAQRYVSNPSRRDPEQNPSSGHGILPSQQNVCSFGTRTNGSSSISAGSAQDSSAEQPRICPVEICGSNQGSFDDSPSASKNKPAHIERVIKSLDEEFASVVAVRLHFFCRSSQVCIVVVVRLEYNSGSHPRPNNPAVPTKRPQFWHPHPIATSPTTMASNVNVSRARVPRVYDKSLYTTRYSPVPEKTSEVKSVRELKSSNARKHSSGQNSSTYPQHQSFSQSGSSHFRPNKLERQPNGRVASTVNMLHSDRWPLDSSDMQTTATQAASRRREFLSANHLLNFHYDPVHRSSQQQRIPLPRRQQRVKPYNKDLFLQANYKFVIYDSGNYSIESIDPDKMFPWEDVVCVRYFTPFLVQCPICLESPLCPQITSCGHIYCFPCILRYLLMGIEEHKGETWKKCPLCFSMISSKDLYTVKIENVMQFRVGDRADFVLLARAKNSQIPLPKSQDGAGVMPTSSDNTSDLFSKFILSSDVELSVRDSKMGLTDWLCKAEAGIVDDLEKLPYVCAALEQLEERMRKWMEDRVFNKCPPQFNSSALSSSPKVRRHPNSLNPCSLNSNLDTEHAHSKAWMGTSPENGQIPVKLEFSEKVSGGSPPDATVVSSELLYDEEKDLKRDSSSCKDFRERNSYTFYQAIDGQTLILHPLCMKCLLHHYGSYDMLPPRISGVILELEMITQSEAMRKRYRYLSHFSLTTTFQLCEIELAEILPPTSLAPFMDEIKKREKQRKKLAKKERDEKVRAEAANCAEVASLREMLNPTNQRYLSDNDTIFSLDEFEGNGVAPTTNPSMNNTRKLFSNVTRLGFAAAHDSPALRAEELGDSSGSMNATQEASRSQGRSTASIPPSFANILSSTKNEGGLEIQNSNGIARKGKKPNKVLLSTTGNYRGQVLKSLMYEVILLEGNSLEVRGKFILGEIWTFESKSTLSFSINSGSKDSVILYYFFLILKVFIYSLEMDNFDLSKLAKSNFKRLKKIFMCRSRLEEDEVKGLVL</sequence>
<keyword evidence="2" id="KW-0963">Cytoplasm</keyword>
<keyword evidence="3" id="KW-0479">Metal-binding</keyword>
<dbReference type="Pfam" id="PF00097">
    <property type="entry name" value="zf-C3HC4"/>
    <property type="match status" value="1"/>
</dbReference>
<dbReference type="CDD" id="cd16536">
    <property type="entry name" value="RING-HC_RNF10"/>
    <property type="match status" value="1"/>
</dbReference>
<evidence type="ECO:0000256" key="2">
    <source>
        <dbReference type="ARBA" id="ARBA00022490"/>
    </source>
</evidence>
<dbReference type="GO" id="GO:0000976">
    <property type="term" value="F:transcription cis-regulatory region binding"/>
    <property type="evidence" value="ECO:0007669"/>
    <property type="project" value="TreeGrafter"/>
</dbReference>
<dbReference type="STRING" id="906689.A0A2I0VAX1"/>
<evidence type="ECO:0000313" key="10">
    <source>
        <dbReference type="Proteomes" id="UP000233837"/>
    </source>
</evidence>
<dbReference type="InterPro" id="IPR018957">
    <property type="entry name" value="Znf_C3HC4_RING-type"/>
</dbReference>
<dbReference type="PROSITE" id="PS00518">
    <property type="entry name" value="ZF_RING_1"/>
    <property type="match status" value="1"/>
</dbReference>
<dbReference type="AlphaFoldDB" id="A0A2I0VAX1"/>
<keyword evidence="10" id="KW-1185">Reference proteome</keyword>
<dbReference type="PANTHER" id="PTHR12983:SF9">
    <property type="entry name" value="E3 UBIQUITIN-PROTEIN LIGASE RNF10"/>
    <property type="match status" value="1"/>
</dbReference>
<dbReference type="PANTHER" id="PTHR12983">
    <property type="entry name" value="RING FINGER 10 FAMILY MEMBER"/>
    <property type="match status" value="1"/>
</dbReference>